<name>A0ABD1D397_CULPP</name>
<gene>
    <name evidence="1" type="ORF">pipiens_012214</name>
</gene>
<comment type="caution">
    <text evidence="1">The sequence shown here is derived from an EMBL/GenBank/DDBJ whole genome shotgun (WGS) entry which is preliminary data.</text>
</comment>
<dbReference type="EMBL" id="JBEHCU010007778">
    <property type="protein sequence ID" value="KAL1392803.1"/>
    <property type="molecule type" value="Genomic_DNA"/>
</dbReference>
<accession>A0ABD1D397</accession>
<protein>
    <submittedName>
        <fullName evidence="1">Uncharacterized protein</fullName>
    </submittedName>
</protein>
<sequence>MTTKRAIPDRMLARSTVVVCLRVVQMHSIEFMNKDPNWGYEQSPEESPEPCPPKFFPQDSPKMFLELCSSCYSEMPLASLAADLTNVLTACKEPFSEAGTAQLGNFGGPCPRSQFSRWWVQT</sequence>
<dbReference type="AlphaFoldDB" id="A0ABD1D397"/>
<evidence type="ECO:0000313" key="2">
    <source>
        <dbReference type="Proteomes" id="UP001562425"/>
    </source>
</evidence>
<evidence type="ECO:0000313" key="1">
    <source>
        <dbReference type="EMBL" id="KAL1392803.1"/>
    </source>
</evidence>
<reference evidence="1 2" key="1">
    <citation type="submission" date="2024-05" db="EMBL/GenBank/DDBJ databases">
        <title>Culex pipiens pipiens assembly and annotation.</title>
        <authorList>
            <person name="Alout H."/>
            <person name="Durand T."/>
        </authorList>
    </citation>
    <scope>NUCLEOTIDE SEQUENCE [LARGE SCALE GENOMIC DNA]</scope>
    <source>
        <strain evidence="1">HA-2024</strain>
        <tissue evidence="1">Whole body</tissue>
    </source>
</reference>
<organism evidence="1 2">
    <name type="scientific">Culex pipiens pipiens</name>
    <name type="common">Northern house mosquito</name>
    <dbReference type="NCBI Taxonomy" id="38569"/>
    <lineage>
        <taxon>Eukaryota</taxon>
        <taxon>Metazoa</taxon>
        <taxon>Ecdysozoa</taxon>
        <taxon>Arthropoda</taxon>
        <taxon>Hexapoda</taxon>
        <taxon>Insecta</taxon>
        <taxon>Pterygota</taxon>
        <taxon>Neoptera</taxon>
        <taxon>Endopterygota</taxon>
        <taxon>Diptera</taxon>
        <taxon>Nematocera</taxon>
        <taxon>Culicoidea</taxon>
        <taxon>Culicidae</taxon>
        <taxon>Culicinae</taxon>
        <taxon>Culicini</taxon>
        <taxon>Culex</taxon>
        <taxon>Culex</taxon>
    </lineage>
</organism>
<proteinExistence type="predicted"/>
<dbReference type="Proteomes" id="UP001562425">
    <property type="component" value="Unassembled WGS sequence"/>
</dbReference>
<keyword evidence="2" id="KW-1185">Reference proteome</keyword>